<sequence>MDGEILDQQELRSRISLMRDEHAALNNEVDALAENGVVDQLKLARLKKEKLRIKDSLAALNDQLTPDIIA</sequence>
<dbReference type="InterPro" id="IPR007420">
    <property type="entry name" value="DUF465"/>
</dbReference>
<dbReference type="AlphaFoldDB" id="A0A1G9QJA5"/>
<reference evidence="2 3" key="1">
    <citation type="submission" date="2016-10" db="EMBL/GenBank/DDBJ databases">
        <authorList>
            <person name="de Groot N.N."/>
        </authorList>
    </citation>
    <scope>NUCLEOTIDE SEQUENCE [LARGE SCALE GENOMIC DNA]</scope>
    <source>
        <strain evidence="2 3">DSM 16077</strain>
    </source>
</reference>
<gene>
    <name evidence="2" type="ORF">SAMN04488568_10518</name>
</gene>
<dbReference type="Proteomes" id="UP000199759">
    <property type="component" value="Unassembled WGS sequence"/>
</dbReference>
<proteinExistence type="predicted"/>
<evidence type="ECO:0000256" key="1">
    <source>
        <dbReference type="SAM" id="Coils"/>
    </source>
</evidence>
<dbReference type="InterPro" id="IPR038444">
    <property type="entry name" value="DUF465_sf"/>
</dbReference>
<accession>A0A1G9QJA5</accession>
<organism evidence="2 3">
    <name type="scientific">Maricaulis salignorans</name>
    <dbReference type="NCBI Taxonomy" id="144026"/>
    <lineage>
        <taxon>Bacteria</taxon>
        <taxon>Pseudomonadati</taxon>
        <taxon>Pseudomonadota</taxon>
        <taxon>Alphaproteobacteria</taxon>
        <taxon>Maricaulales</taxon>
        <taxon>Maricaulaceae</taxon>
        <taxon>Maricaulis</taxon>
    </lineage>
</organism>
<evidence type="ECO:0008006" key="4">
    <source>
        <dbReference type="Google" id="ProtNLM"/>
    </source>
</evidence>
<keyword evidence="1" id="KW-0175">Coiled coil</keyword>
<protein>
    <recommendedName>
        <fullName evidence="4">DUF465 domain-containing protein</fullName>
    </recommendedName>
</protein>
<name>A0A1G9QJA5_9PROT</name>
<feature type="coiled-coil region" evidence="1">
    <location>
        <begin position="8"/>
        <end position="63"/>
    </location>
</feature>
<dbReference type="Pfam" id="PF04325">
    <property type="entry name" value="DUF465"/>
    <property type="match status" value="1"/>
</dbReference>
<evidence type="ECO:0000313" key="2">
    <source>
        <dbReference type="EMBL" id="SDM10375.1"/>
    </source>
</evidence>
<dbReference type="EMBL" id="FNHG01000005">
    <property type="protein sequence ID" value="SDM10375.1"/>
    <property type="molecule type" value="Genomic_DNA"/>
</dbReference>
<evidence type="ECO:0000313" key="3">
    <source>
        <dbReference type="Proteomes" id="UP000199759"/>
    </source>
</evidence>
<dbReference type="STRING" id="144026.SAMN04488568_10518"/>
<dbReference type="Gene3D" id="6.10.280.50">
    <property type="match status" value="1"/>
</dbReference>
<keyword evidence="3" id="KW-1185">Reference proteome</keyword>